<dbReference type="InterPro" id="IPR011249">
    <property type="entry name" value="Metalloenz_LuxS/M16"/>
</dbReference>
<dbReference type="GO" id="GO:0046872">
    <property type="term" value="F:metal ion binding"/>
    <property type="evidence" value="ECO:0007669"/>
    <property type="project" value="UniProtKB-KW"/>
</dbReference>
<dbReference type="FunFam" id="3.30.830.10:FF:000005">
    <property type="entry name" value="nardilysin isoform X1"/>
    <property type="match status" value="1"/>
</dbReference>
<dbReference type="PANTHER" id="PTHR43690:SF18">
    <property type="entry name" value="INSULIN-DEGRADING ENZYME-RELATED"/>
    <property type="match status" value="1"/>
</dbReference>
<evidence type="ECO:0000313" key="10">
    <source>
        <dbReference type="EMBL" id="KAF9327560.1"/>
    </source>
</evidence>
<protein>
    <submittedName>
        <fullName evidence="10">Insulinase (Peptidase M16)</fullName>
    </submittedName>
</protein>
<dbReference type="InterPro" id="IPR054734">
    <property type="entry name" value="PqqF-like_C_4"/>
</dbReference>
<evidence type="ECO:0000256" key="4">
    <source>
        <dbReference type="ARBA" id="ARBA00022801"/>
    </source>
</evidence>
<dbReference type="InterPro" id="IPR050626">
    <property type="entry name" value="Peptidase_M16"/>
</dbReference>
<comment type="similarity">
    <text evidence="1">Belongs to the peptidase M16 family.</text>
</comment>
<gene>
    <name evidence="10" type="primary">IDE1_2</name>
    <name evidence="10" type="ORF">BG006_009154</name>
</gene>
<dbReference type="GO" id="GO:0004222">
    <property type="term" value="F:metalloendopeptidase activity"/>
    <property type="evidence" value="ECO:0007669"/>
    <property type="project" value="TreeGrafter"/>
</dbReference>
<name>A0A9P5SIN7_9FUNG</name>
<evidence type="ECO:0000256" key="2">
    <source>
        <dbReference type="ARBA" id="ARBA00022670"/>
    </source>
</evidence>
<dbReference type="EMBL" id="JAAAUY010000652">
    <property type="protein sequence ID" value="KAF9327560.1"/>
    <property type="molecule type" value="Genomic_DNA"/>
</dbReference>
<dbReference type="GO" id="GO:0005739">
    <property type="term" value="C:mitochondrion"/>
    <property type="evidence" value="ECO:0007669"/>
    <property type="project" value="TreeGrafter"/>
</dbReference>
<dbReference type="GO" id="GO:0051603">
    <property type="term" value="P:proteolysis involved in protein catabolic process"/>
    <property type="evidence" value="ECO:0007669"/>
    <property type="project" value="TreeGrafter"/>
</dbReference>
<feature type="domain" description="Peptidase M16 middle/third" evidence="8">
    <location>
        <begin position="169"/>
        <end position="456"/>
    </location>
</feature>
<keyword evidence="3" id="KW-0479">Metal-binding</keyword>
<dbReference type="Pfam" id="PF22456">
    <property type="entry name" value="PqqF-like_C_4"/>
    <property type="match status" value="1"/>
</dbReference>
<organism evidence="10 11">
    <name type="scientific">Podila minutissima</name>
    <dbReference type="NCBI Taxonomy" id="64525"/>
    <lineage>
        <taxon>Eukaryota</taxon>
        <taxon>Fungi</taxon>
        <taxon>Fungi incertae sedis</taxon>
        <taxon>Mucoromycota</taxon>
        <taxon>Mortierellomycotina</taxon>
        <taxon>Mortierellomycetes</taxon>
        <taxon>Mortierellales</taxon>
        <taxon>Mortierellaceae</taxon>
        <taxon>Podila</taxon>
    </lineage>
</organism>
<accession>A0A9P5SIN7</accession>
<dbReference type="GO" id="GO:0043171">
    <property type="term" value="P:peptide catabolic process"/>
    <property type="evidence" value="ECO:0007669"/>
    <property type="project" value="TreeGrafter"/>
</dbReference>
<keyword evidence="5" id="KW-0862">Zinc</keyword>
<evidence type="ECO:0000256" key="3">
    <source>
        <dbReference type="ARBA" id="ARBA00022723"/>
    </source>
</evidence>
<dbReference type="GO" id="GO:0005829">
    <property type="term" value="C:cytosol"/>
    <property type="evidence" value="ECO:0007669"/>
    <property type="project" value="TreeGrafter"/>
</dbReference>
<dbReference type="PANTHER" id="PTHR43690">
    <property type="entry name" value="NARDILYSIN"/>
    <property type="match status" value="1"/>
</dbReference>
<evidence type="ECO:0000259" key="8">
    <source>
        <dbReference type="Pfam" id="PF16187"/>
    </source>
</evidence>
<keyword evidence="6" id="KW-0482">Metalloprotease</keyword>
<feature type="domain" description="Peptidase M16 C-terminal" evidence="7">
    <location>
        <begin position="1"/>
        <end position="161"/>
    </location>
</feature>
<evidence type="ECO:0000256" key="1">
    <source>
        <dbReference type="ARBA" id="ARBA00007261"/>
    </source>
</evidence>
<evidence type="ECO:0000313" key="11">
    <source>
        <dbReference type="Proteomes" id="UP000696485"/>
    </source>
</evidence>
<comment type="caution">
    <text evidence="10">The sequence shown here is derived from an EMBL/GenBank/DDBJ whole genome shotgun (WGS) entry which is preliminary data.</text>
</comment>
<evidence type="ECO:0000259" key="7">
    <source>
        <dbReference type="Pfam" id="PF05193"/>
    </source>
</evidence>
<dbReference type="Pfam" id="PF05193">
    <property type="entry name" value="Peptidase_M16_C"/>
    <property type="match status" value="1"/>
</dbReference>
<dbReference type="Gene3D" id="3.30.830.10">
    <property type="entry name" value="Metalloenzyme, LuxS/M16 peptidase-like"/>
    <property type="match status" value="3"/>
</dbReference>
<dbReference type="AlphaFoldDB" id="A0A9P5SIN7"/>
<dbReference type="Proteomes" id="UP000696485">
    <property type="component" value="Unassembled WGS sequence"/>
</dbReference>
<reference evidence="10" key="1">
    <citation type="journal article" date="2020" name="Fungal Divers.">
        <title>Resolving the Mortierellaceae phylogeny through synthesis of multi-gene phylogenetics and phylogenomics.</title>
        <authorList>
            <person name="Vandepol N."/>
            <person name="Liber J."/>
            <person name="Desiro A."/>
            <person name="Na H."/>
            <person name="Kennedy M."/>
            <person name="Barry K."/>
            <person name="Grigoriev I.V."/>
            <person name="Miller A.N."/>
            <person name="O'Donnell K."/>
            <person name="Stajich J.E."/>
            <person name="Bonito G."/>
        </authorList>
    </citation>
    <scope>NUCLEOTIDE SEQUENCE</scope>
    <source>
        <strain evidence="10">NVP1</strain>
    </source>
</reference>
<dbReference type="InterPro" id="IPR032632">
    <property type="entry name" value="Peptidase_M16_M"/>
</dbReference>
<keyword evidence="4" id="KW-0378">Hydrolase</keyword>
<evidence type="ECO:0000256" key="5">
    <source>
        <dbReference type="ARBA" id="ARBA00022833"/>
    </source>
</evidence>
<sequence length="790" mass="89607">MRLAVLGREPLEQLVQWAVEKFSGVKNLEIAPPAYPHGPLTANELLRTTFIKPVKNLRSLVITFPYPDQTRHYTVQPAQYIGHLIGHEGAGSILSLLKRQGWADKLSAGTSAGGIGFEFFKITIDLTPEGLVRYEDVVLVVFQYIKAIRQQELQAYIWDEISSLSSIAFRFKEKSPASNYVTSLARIMQRGYAPQWLISGAELIREYNPGLIQESMEALAVDRWHCTVVTQDGAIVPGGSFTCKERWYETEYHVAPLSPSLLERLRNLSLHAELHLPGPNDYIPRDLDIHKLPVVMPLKAPNLLKHTPLTRLWHKKDDVFWVPKANLYFQLTTPLVMATPANFVRSVLFVKLVKDSLTEEAYSAELAGLRYALDVSAEGVVLKVEGYNDKALVLLRTVVQRIKDLVVDPTRFEVMLEQLERQYANFAVEEPNRLCMYTMSQVLQEKQWSYGEKLEELAGLVPEDIRAFQPWLLSRLQIEGLVHGNMGEAEALEACAVVETLAPRPLTASELLPARSALLPCARVVYEQEVPNPTNVNSAIEYYFQVDYQDSDGAFDEKKELATLRERSAITQILAQIIQEPCFNQLRTKEQLGYIVHCTTRNNAGSTGLRIVVQSERDPRFLQSRIENFLETRIDTLFREMTEAEFTKHVRSLVNKKLETDKMLKQETSRYWEQICGKVYDFAQIQEEVAIMRAVTLDQVIGFYREWMHPASRSCRSLQVHMRSQVLLAPCSSSDDDDSDKQGVGQTEERKEIVVKDIVKFKAGLKLSKAPLPLNSLSVHAAPIPIRSAL</sequence>
<dbReference type="Pfam" id="PF16187">
    <property type="entry name" value="Peptidase_M16_M"/>
    <property type="match status" value="1"/>
</dbReference>
<proteinExistence type="inferred from homology"/>
<dbReference type="SUPFAM" id="SSF63411">
    <property type="entry name" value="LuxS/MPP-like metallohydrolase"/>
    <property type="match status" value="3"/>
</dbReference>
<keyword evidence="11" id="KW-1185">Reference proteome</keyword>
<dbReference type="InterPro" id="IPR007863">
    <property type="entry name" value="Peptidase_M16_C"/>
</dbReference>
<evidence type="ECO:0000259" key="9">
    <source>
        <dbReference type="Pfam" id="PF22456"/>
    </source>
</evidence>
<keyword evidence="2" id="KW-0645">Protease</keyword>
<dbReference type="FunFam" id="3.30.830.10:FF:000003">
    <property type="entry name" value="Insulin-degrading enzyme"/>
    <property type="match status" value="1"/>
</dbReference>
<evidence type="ECO:0000256" key="6">
    <source>
        <dbReference type="ARBA" id="ARBA00023049"/>
    </source>
</evidence>
<feature type="domain" description="Coenzyme PQQ synthesis protein F-like C-terminal lobe" evidence="9">
    <location>
        <begin position="573"/>
        <end position="672"/>
    </location>
</feature>